<evidence type="ECO:0000313" key="12">
    <source>
        <dbReference type="Proteomes" id="UP000265000"/>
    </source>
</evidence>
<keyword evidence="8" id="KW-0175">Coiled coil</keyword>
<evidence type="ECO:0000256" key="6">
    <source>
        <dbReference type="ARBA" id="ARBA00023242"/>
    </source>
</evidence>
<keyword evidence="2" id="KW-0479">Metal-binding</keyword>
<reference evidence="11" key="2">
    <citation type="submission" date="2025-09" db="UniProtKB">
        <authorList>
            <consortium name="Ensembl"/>
        </authorList>
    </citation>
    <scope>IDENTIFICATION</scope>
</reference>
<dbReference type="STRING" id="8078.ENSFHEP00000007932"/>
<dbReference type="GO" id="GO:0000981">
    <property type="term" value="F:DNA-binding transcription factor activity, RNA polymerase II-specific"/>
    <property type="evidence" value="ECO:0007669"/>
    <property type="project" value="TreeGrafter"/>
</dbReference>
<dbReference type="Gene3D" id="3.30.160.60">
    <property type="entry name" value="Classic Zinc Finger"/>
    <property type="match status" value="3"/>
</dbReference>
<evidence type="ECO:0000256" key="7">
    <source>
        <dbReference type="PROSITE-ProRule" id="PRU00042"/>
    </source>
</evidence>
<dbReference type="FunFam" id="3.30.160.60:FF:000358">
    <property type="entry name" value="zinc finger protein 24"/>
    <property type="match status" value="1"/>
</dbReference>
<reference evidence="11" key="1">
    <citation type="submission" date="2025-08" db="UniProtKB">
        <authorList>
            <consortium name="Ensembl"/>
        </authorList>
    </citation>
    <scope>IDENTIFICATION</scope>
</reference>
<sequence>MKPRQSGTQRGAFAHSLRGCEAVQSIQEELVAAIHGALEVAVELAVREVRTLVGQATSDMYEELRKENETLKEKLQRAEQLLDCVRLEGNDSGVGQEDGAPHPTPCAPNTNSTLDSAELRGEPAGHSGLGPDPRDKSVSGHEELRSERVMAKNDPENRHNKDVTGITSQMIALKAEAVITPCQSPQASSSMSPLSTASKSTLEQVTIKQEELEEERSGAPCCLNLIKEEHLSLEGIKWPPEVTDIRSQDPKAHLLSGREDRACPPNKSTSLPPPSHLQSISPEFPNVFHLAEEASVPQAPPQVHGARPRRARNVSTIPMCKFCGQTFPVPSSLRRHYNQCLQRLQQCRQPSEAGGARTRLQLYPPGCSPFHCTVCNREFNRLENLKTHLRIHTGEMPYTCSVCLKCFRHSGALTRHFRIHTGEKPYTCGQCGKSFRNCGGLRLHQRSHSEHLK</sequence>
<keyword evidence="12" id="KW-1185">Reference proteome</keyword>
<feature type="coiled-coil region" evidence="8">
    <location>
        <begin position="54"/>
        <end position="88"/>
    </location>
</feature>
<proteinExistence type="predicted"/>
<feature type="compositionally biased region" description="Polar residues" evidence="9">
    <location>
        <begin position="266"/>
        <end position="277"/>
    </location>
</feature>
<evidence type="ECO:0000259" key="10">
    <source>
        <dbReference type="PROSITE" id="PS50157"/>
    </source>
</evidence>
<dbReference type="PROSITE" id="PS00028">
    <property type="entry name" value="ZINC_FINGER_C2H2_1"/>
    <property type="match status" value="3"/>
</dbReference>
<evidence type="ECO:0000313" key="11">
    <source>
        <dbReference type="Ensembl" id="ENSFHEP00000007932.1"/>
    </source>
</evidence>
<dbReference type="AlphaFoldDB" id="A0A3Q2P6U8"/>
<organism evidence="11 12">
    <name type="scientific">Fundulus heteroclitus</name>
    <name type="common">Killifish</name>
    <name type="synonym">Mummichog</name>
    <dbReference type="NCBI Taxonomy" id="8078"/>
    <lineage>
        <taxon>Eukaryota</taxon>
        <taxon>Metazoa</taxon>
        <taxon>Chordata</taxon>
        <taxon>Craniata</taxon>
        <taxon>Vertebrata</taxon>
        <taxon>Euteleostomi</taxon>
        <taxon>Actinopterygii</taxon>
        <taxon>Neopterygii</taxon>
        <taxon>Teleostei</taxon>
        <taxon>Neoteleostei</taxon>
        <taxon>Acanthomorphata</taxon>
        <taxon>Ovalentaria</taxon>
        <taxon>Atherinomorphae</taxon>
        <taxon>Cyprinodontiformes</taxon>
        <taxon>Fundulidae</taxon>
        <taxon>Fundulus</taxon>
    </lineage>
</organism>
<dbReference type="SUPFAM" id="SSF57667">
    <property type="entry name" value="beta-beta-alpha zinc fingers"/>
    <property type="match status" value="2"/>
</dbReference>
<evidence type="ECO:0000256" key="1">
    <source>
        <dbReference type="ARBA" id="ARBA00004123"/>
    </source>
</evidence>
<feature type="domain" description="C2H2-type" evidence="10">
    <location>
        <begin position="426"/>
        <end position="453"/>
    </location>
</feature>
<dbReference type="GO" id="GO:0008270">
    <property type="term" value="F:zinc ion binding"/>
    <property type="evidence" value="ECO:0007669"/>
    <property type="project" value="UniProtKB-KW"/>
</dbReference>
<name>A0A3Q2P6U8_FUNHE</name>
<keyword evidence="4 7" id="KW-0863">Zinc-finger</keyword>
<dbReference type="Ensembl" id="ENSFHET00000002977.1">
    <property type="protein sequence ID" value="ENSFHEP00000007932.1"/>
    <property type="gene ID" value="ENSFHEG00000009100.1"/>
</dbReference>
<feature type="domain" description="C2H2-type" evidence="10">
    <location>
        <begin position="370"/>
        <end position="397"/>
    </location>
</feature>
<feature type="region of interest" description="Disordered" evidence="9">
    <location>
        <begin position="255"/>
        <end position="277"/>
    </location>
</feature>
<evidence type="ECO:0000256" key="4">
    <source>
        <dbReference type="ARBA" id="ARBA00022771"/>
    </source>
</evidence>
<dbReference type="PANTHER" id="PTHR24388">
    <property type="entry name" value="ZINC FINGER PROTEIN"/>
    <property type="match status" value="1"/>
</dbReference>
<keyword evidence="5" id="KW-0862">Zinc</keyword>
<dbReference type="InterPro" id="IPR050527">
    <property type="entry name" value="Snail/Krueppel_Znf"/>
</dbReference>
<evidence type="ECO:0000256" key="3">
    <source>
        <dbReference type="ARBA" id="ARBA00022737"/>
    </source>
</evidence>
<feature type="domain" description="C2H2-type" evidence="10">
    <location>
        <begin position="398"/>
        <end position="425"/>
    </location>
</feature>
<protein>
    <submittedName>
        <fullName evidence="11">Zinc finger protein 263-like</fullName>
    </submittedName>
</protein>
<evidence type="ECO:0000256" key="2">
    <source>
        <dbReference type="ARBA" id="ARBA00022723"/>
    </source>
</evidence>
<dbReference type="FunFam" id="3.30.160.60:FF:000072">
    <property type="entry name" value="zinc finger protein 143 isoform X1"/>
    <property type="match status" value="1"/>
</dbReference>
<evidence type="ECO:0000256" key="9">
    <source>
        <dbReference type="SAM" id="MobiDB-lite"/>
    </source>
</evidence>
<dbReference type="GO" id="GO:0005634">
    <property type="term" value="C:nucleus"/>
    <property type="evidence" value="ECO:0007669"/>
    <property type="project" value="UniProtKB-SubCell"/>
</dbReference>
<dbReference type="FunFam" id="3.30.160.60:FF:000478">
    <property type="entry name" value="Zinc finger protein 133"/>
    <property type="match status" value="1"/>
</dbReference>
<dbReference type="GeneTree" id="ENSGT01150000286934"/>
<dbReference type="PANTHER" id="PTHR24388:SF85">
    <property type="entry name" value="ZINC FINGER PROTEIN 367"/>
    <property type="match status" value="1"/>
</dbReference>
<evidence type="ECO:0000256" key="8">
    <source>
        <dbReference type="SAM" id="Coils"/>
    </source>
</evidence>
<keyword evidence="3" id="KW-0677">Repeat</keyword>
<dbReference type="Pfam" id="PF00096">
    <property type="entry name" value="zf-C2H2"/>
    <property type="match status" value="4"/>
</dbReference>
<comment type="subcellular location">
    <subcellularLocation>
        <location evidence="1">Nucleus</location>
    </subcellularLocation>
</comment>
<dbReference type="GO" id="GO:0000978">
    <property type="term" value="F:RNA polymerase II cis-regulatory region sequence-specific DNA binding"/>
    <property type="evidence" value="ECO:0007669"/>
    <property type="project" value="TreeGrafter"/>
</dbReference>
<dbReference type="InterPro" id="IPR036236">
    <property type="entry name" value="Znf_C2H2_sf"/>
</dbReference>
<accession>A0A3Q2P6U8</accession>
<feature type="region of interest" description="Disordered" evidence="9">
    <location>
        <begin position="89"/>
        <end position="161"/>
    </location>
</feature>
<dbReference type="InterPro" id="IPR013087">
    <property type="entry name" value="Znf_C2H2_type"/>
</dbReference>
<evidence type="ECO:0000256" key="5">
    <source>
        <dbReference type="ARBA" id="ARBA00022833"/>
    </source>
</evidence>
<keyword evidence="6" id="KW-0539">Nucleus</keyword>
<dbReference type="Proteomes" id="UP000265000">
    <property type="component" value="Unplaced"/>
</dbReference>
<dbReference type="PROSITE" id="PS50157">
    <property type="entry name" value="ZINC_FINGER_C2H2_2"/>
    <property type="match status" value="3"/>
</dbReference>
<feature type="compositionally biased region" description="Basic and acidic residues" evidence="9">
    <location>
        <begin position="132"/>
        <end position="161"/>
    </location>
</feature>
<dbReference type="SMART" id="SM00355">
    <property type="entry name" value="ZnF_C2H2"/>
    <property type="match status" value="4"/>
</dbReference>